<dbReference type="InterPro" id="IPR008271">
    <property type="entry name" value="Ser/Thr_kinase_AS"/>
</dbReference>
<dbReference type="InterPro" id="IPR000719">
    <property type="entry name" value="Prot_kinase_dom"/>
</dbReference>
<dbReference type="Pfam" id="PF00069">
    <property type="entry name" value="Pkinase"/>
    <property type="match status" value="1"/>
</dbReference>
<dbReference type="PROSITE" id="PS50011">
    <property type="entry name" value="PROTEIN_KINASE_DOM"/>
    <property type="match status" value="1"/>
</dbReference>
<sequence>TMESLSTLLRDLHDLDLTGEIDNESPFLKAHGGYCDVFWGNSRRHGGMQVAIKRLRVHVLESREAAKLIRRELKVWSSLEHPNILPLLGYEIHDQYPALVSQWMVNGNVLVYFKEHSETSIQKMAAGIASGLSFLHEKGVVHSDLKSDNIFVSEEGEPL</sequence>
<dbReference type="SUPFAM" id="SSF56112">
    <property type="entry name" value="Protein kinase-like (PK-like)"/>
    <property type="match status" value="1"/>
</dbReference>
<organism evidence="4 5">
    <name type="scientific">Schizopora paradoxa</name>
    <dbReference type="NCBI Taxonomy" id="27342"/>
    <lineage>
        <taxon>Eukaryota</taxon>
        <taxon>Fungi</taxon>
        <taxon>Dikarya</taxon>
        <taxon>Basidiomycota</taxon>
        <taxon>Agaricomycotina</taxon>
        <taxon>Agaricomycetes</taxon>
        <taxon>Hymenochaetales</taxon>
        <taxon>Schizoporaceae</taxon>
        <taxon>Schizopora</taxon>
    </lineage>
</organism>
<dbReference type="PANTHER" id="PTHR27001:SF931">
    <property type="entry name" value="OS11G0664100 PROTEIN"/>
    <property type="match status" value="1"/>
</dbReference>
<dbReference type="PROSITE" id="PS00108">
    <property type="entry name" value="PROTEIN_KINASE_ST"/>
    <property type="match status" value="1"/>
</dbReference>
<gene>
    <name evidence="4" type="ORF">SCHPADRAFT_797480</name>
</gene>
<dbReference type="AlphaFoldDB" id="A0A0H2S223"/>
<dbReference type="STRING" id="27342.A0A0H2S223"/>
<keyword evidence="5" id="KW-1185">Reference proteome</keyword>
<evidence type="ECO:0000313" key="5">
    <source>
        <dbReference type="Proteomes" id="UP000053477"/>
    </source>
</evidence>
<dbReference type="InParanoid" id="A0A0H2S223"/>
<feature type="domain" description="Protein kinase" evidence="3">
    <location>
        <begin position="23"/>
        <end position="159"/>
    </location>
</feature>
<dbReference type="Proteomes" id="UP000053477">
    <property type="component" value="Unassembled WGS sequence"/>
</dbReference>
<keyword evidence="1" id="KW-0547">Nucleotide-binding</keyword>
<dbReference type="GO" id="GO:0005886">
    <property type="term" value="C:plasma membrane"/>
    <property type="evidence" value="ECO:0007669"/>
    <property type="project" value="TreeGrafter"/>
</dbReference>
<feature type="non-terminal residue" evidence="4">
    <location>
        <position position="1"/>
    </location>
</feature>
<dbReference type="PANTHER" id="PTHR27001">
    <property type="entry name" value="OS01G0253100 PROTEIN"/>
    <property type="match status" value="1"/>
</dbReference>
<accession>A0A0H2S223</accession>
<evidence type="ECO:0000256" key="1">
    <source>
        <dbReference type="ARBA" id="ARBA00022741"/>
    </source>
</evidence>
<dbReference type="InterPro" id="IPR011009">
    <property type="entry name" value="Kinase-like_dom_sf"/>
</dbReference>
<evidence type="ECO:0000313" key="4">
    <source>
        <dbReference type="EMBL" id="KLO11031.1"/>
    </source>
</evidence>
<name>A0A0H2S223_9AGAM</name>
<dbReference type="GO" id="GO:0005524">
    <property type="term" value="F:ATP binding"/>
    <property type="evidence" value="ECO:0007669"/>
    <property type="project" value="UniProtKB-KW"/>
</dbReference>
<evidence type="ECO:0000259" key="3">
    <source>
        <dbReference type="PROSITE" id="PS50011"/>
    </source>
</evidence>
<feature type="non-terminal residue" evidence="4">
    <location>
        <position position="159"/>
    </location>
</feature>
<dbReference type="GO" id="GO:0004672">
    <property type="term" value="F:protein kinase activity"/>
    <property type="evidence" value="ECO:0007669"/>
    <property type="project" value="InterPro"/>
</dbReference>
<dbReference type="Gene3D" id="1.10.510.10">
    <property type="entry name" value="Transferase(Phosphotransferase) domain 1"/>
    <property type="match status" value="1"/>
</dbReference>
<proteinExistence type="predicted"/>
<evidence type="ECO:0000256" key="2">
    <source>
        <dbReference type="ARBA" id="ARBA00022840"/>
    </source>
</evidence>
<keyword evidence="2" id="KW-0067">ATP-binding</keyword>
<keyword evidence="4" id="KW-0418">Kinase</keyword>
<reference evidence="4 5" key="1">
    <citation type="submission" date="2015-04" db="EMBL/GenBank/DDBJ databases">
        <title>Complete genome sequence of Schizopora paradoxa KUC8140, a cosmopolitan wood degrader in East Asia.</title>
        <authorList>
            <consortium name="DOE Joint Genome Institute"/>
            <person name="Min B."/>
            <person name="Park H."/>
            <person name="Jang Y."/>
            <person name="Kim J.-J."/>
            <person name="Kim K.H."/>
            <person name="Pangilinan J."/>
            <person name="Lipzen A."/>
            <person name="Riley R."/>
            <person name="Grigoriev I.V."/>
            <person name="Spatafora J.W."/>
            <person name="Choi I.-G."/>
        </authorList>
    </citation>
    <scope>NUCLEOTIDE SEQUENCE [LARGE SCALE GENOMIC DNA]</scope>
    <source>
        <strain evidence="4 5">KUC8140</strain>
    </source>
</reference>
<protein>
    <submittedName>
        <fullName evidence="4">Kinase-like protein</fullName>
    </submittedName>
</protein>
<dbReference type="OrthoDB" id="1924919at2759"/>
<keyword evidence="4" id="KW-0808">Transferase</keyword>
<dbReference type="SMART" id="SM00220">
    <property type="entry name" value="S_TKc"/>
    <property type="match status" value="1"/>
</dbReference>
<dbReference type="EMBL" id="KQ086010">
    <property type="protein sequence ID" value="KLO11031.1"/>
    <property type="molecule type" value="Genomic_DNA"/>
</dbReference>